<sequence>MAEEPRNLGQRIGEGLQGLFSNPFLVGILSQIFPPFRDFMASAPGQVIIQGVAGDKFDAAQDEALDVIRGANEQGAALVNDFLMPMIERSQEIGEEAIGLGEEFFDPGEASARFGEAFGPVTEGLEALPGQIRTDNERVQQLYASLAKALQAGTADITGGFEDILGTATELVSGLGEAERQDINRRFTEAGTESQMALAARGLGGFGASITSGIERERSTALLGLEEQISQQQLGVQETFGLAGLSARERLLGAGINLFGQKAGAMQFGNQLFANTAMGSLAARGNIAGGQVGAFDQAATNRINSLLSAGGFSASAQLGATGQAFDFFGPLTVPFPSPPQFPNIFGSSG</sequence>
<accession>A0A0F9U025</accession>
<gene>
    <name evidence="1" type="ORF">LCGC14_0589800</name>
</gene>
<evidence type="ECO:0000313" key="1">
    <source>
        <dbReference type="EMBL" id="KKN54711.1"/>
    </source>
</evidence>
<reference evidence="1" key="1">
    <citation type="journal article" date="2015" name="Nature">
        <title>Complex archaea that bridge the gap between prokaryotes and eukaryotes.</title>
        <authorList>
            <person name="Spang A."/>
            <person name="Saw J.H."/>
            <person name="Jorgensen S.L."/>
            <person name="Zaremba-Niedzwiedzka K."/>
            <person name="Martijn J."/>
            <person name="Lind A.E."/>
            <person name="van Eijk R."/>
            <person name="Schleper C."/>
            <person name="Guy L."/>
            <person name="Ettema T.J."/>
        </authorList>
    </citation>
    <scope>NUCLEOTIDE SEQUENCE</scope>
</reference>
<name>A0A0F9U025_9ZZZZ</name>
<comment type="caution">
    <text evidence="1">The sequence shown here is derived from an EMBL/GenBank/DDBJ whole genome shotgun (WGS) entry which is preliminary data.</text>
</comment>
<dbReference type="EMBL" id="LAZR01000917">
    <property type="protein sequence ID" value="KKN54711.1"/>
    <property type="molecule type" value="Genomic_DNA"/>
</dbReference>
<proteinExistence type="predicted"/>
<dbReference type="AlphaFoldDB" id="A0A0F9U025"/>
<protein>
    <submittedName>
        <fullName evidence="1">Uncharacterized protein</fullName>
    </submittedName>
</protein>
<organism evidence="1">
    <name type="scientific">marine sediment metagenome</name>
    <dbReference type="NCBI Taxonomy" id="412755"/>
    <lineage>
        <taxon>unclassified sequences</taxon>
        <taxon>metagenomes</taxon>
        <taxon>ecological metagenomes</taxon>
    </lineage>
</organism>